<dbReference type="Pfam" id="PF00067">
    <property type="entry name" value="p450"/>
    <property type="match status" value="1"/>
</dbReference>
<keyword evidence="7" id="KW-0560">Oxidoreductase</keyword>
<dbReference type="HOGENOM" id="CLU_001570_4_1_1"/>
<dbReference type="CDD" id="cd11072">
    <property type="entry name" value="CYP71-like"/>
    <property type="match status" value="1"/>
</dbReference>
<dbReference type="FunFam" id="1.10.630.10:FF:000011">
    <property type="entry name" value="Cytochrome P450 83B1"/>
    <property type="match status" value="1"/>
</dbReference>
<evidence type="ECO:0000256" key="6">
    <source>
        <dbReference type="PIRSR" id="PIRSR602401-1"/>
    </source>
</evidence>
<dbReference type="PANTHER" id="PTHR47955:SF11">
    <property type="entry name" value="4-HYDROXYPHENYLACETALDEHYDE OXIME MONOOXYGENASE"/>
    <property type="match status" value="1"/>
</dbReference>
<dbReference type="GO" id="GO:0005506">
    <property type="term" value="F:iron ion binding"/>
    <property type="evidence" value="ECO:0007669"/>
    <property type="project" value="InterPro"/>
</dbReference>
<dbReference type="STRING" id="77586.A0A0D9WES0"/>
<evidence type="ECO:0000256" key="4">
    <source>
        <dbReference type="ARBA" id="ARBA00022989"/>
    </source>
</evidence>
<reference evidence="8 9" key="1">
    <citation type="submission" date="2012-08" db="EMBL/GenBank/DDBJ databases">
        <title>Oryza genome evolution.</title>
        <authorList>
            <person name="Wing R.A."/>
        </authorList>
    </citation>
    <scope>NUCLEOTIDE SEQUENCE</scope>
</reference>
<dbReference type="Proteomes" id="UP000032180">
    <property type="component" value="Chromosome 5"/>
</dbReference>
<dbReference type="AlphaFoldDB" id="A0A0D9WES0"/>
<keyword evidence="6 7" id="KW-0349">Heme</keyword>
<dbReference type="GO" id="GO:0016705">
    <property type="term" value="F:oxidoreductase activity, acting on paired donors, with incorporation or reduction of molecular oxygen"/>
    <property type="evidence" value="ECO:0007669"/>
    <property type="project" value="InterPro"/>
</dbReference>
<keyword evidence="4" id="KW-0472">Membrane</keyword>
<dbReference type="PRINTS" id="PR00385">
    <property type="entry name" value="P450"/>
</dbReference>
<dbReference type="eggNOG" id="KOG0156">
    <property type="taxonomic scope" value="Eukaryota"/>
</dbReference>
<sequence>MEAITAPFPVHLLAVTSLLLAVLYTVRQLLLVVVSRGKQNSPATIHRRLPPSPWRLPIIGNLHQVITAGRLPHRALRKLAAVHGPDVMLLRLGSVPTLVVSSREAAREVLQEQDHAFATRPSLAIPTRLLYGCTDIAFAPHGAYWRAARKTAVRHLLGPARVRSYRAVREQEAAELVRRVEEDATSRGGVVVELTDVLSAFAKDVAGRIILGVRASGGSGWQAKVDSLLHEANALLGVFHVGDYFPWLAWVAALDGTDAKARRAFKEIDRILEEIIVAAESDDDDGDEVAWAGRQDDAFVHVLLALQDDLTKTDARLNRDNVKALLEDLFGAGTDAIIIVLEWAMAELLCNNKAMRKLQHELRCSTKTNNLITEQDLPSMVYLRAVIKETIRLHPSGPLLIPRECMQHTNVHSYDVPRGTRVVINAWAIGRDPTVWDCADEFWPERFIDNKVDFRGQHFELIPFGAGRRMCPGIGFTMPLVELALANLVLRFNWEVPTLVGGAPKVLNMEEASGFAARKKVPLRAVAALPL</sequence>
<dbReference type="PROSITE" id="PS00086">
    <property type="entry name" value="CYTOCHROME_P450"/>
    <property type="match status" value="1"/>
</dbReference>
<comment type="similarity">
    <text evidence="1 7">Belongs to the cytochrome P450 family.</text>
</comment>
<evidence type="ECO:0000256" key="5">
    <source>
        <dbReference type="ARBA" id="ARBA00023004"/>
    </source>
</evidence>
<dbReference type="InterPro" id="IPR002401">
    <property type="entry name" value="Cyt_P450_E_grp-I"/>
</dbReference>
<accession>A0A0D9WES0</accession>
<keyword evidence="5 6" id="KW-0408">Iron</keyword>
<evidence type="ECO:0008006" key="10">
    <source>
        <dbReference type="Google" id="ProtNLM"/>
    </source>
</evidence>
<dbReference type="PANTHER" id="PTHR47955">
    <property type="entry name" value="CYTOCHROME P450 FAMILY 71 PROTEIN"/>
    <property type="match status" value="1"/>
</dbReference>
<dbReference type="InterPro" id="IPR036396">
    <property type="entry name" value="Cyt_P450_sf"/>
</dbReference>
<reference evidence="9" key="2">
    <citation type="submission" date="2013-12" db="EMBL/GenBank/DDBJ databases">
        <authorList>
            <person name="Yu Y."/>
            <person name="Lee S."/>
            <person name="de Baynast K."/>
            <person name="Wissotski M."/>
            <person name="Liu L."/>
            <person name="Talag J."/>
            <person name="Goicoechea J."/>
            <person name="Angelova A."/>
            <person name="Jetty R."/>
            <person name="Kudrna D."/>
            <person name="Golser W."/>
            <person name="Rivera L."/>
            <person name="Zhang J."/>
            <person name="Wing R."/>
        </authorList>
    </citation>
    <scope>NUCLEOTIDE SEQUENCE</scope>
</reference>
<dbReference type="Gene3D" id="1.10.630.10">
    <property type="entry name" value="Cytochrome P450"/>
    <property type="match status" value="1"/>
</dbReference>
<dbReference type="SUPFAM" id="SSF48264">
    <property type="entry name" value="Cytochrome P450"/>
    <property type="match status" value="1"/>
</dbReference>
<dbReference type="GO" id="GO:0004497">
    <property type="term" value="F:monooxygenase activity"/>
    <property type="evidence" value="ECO:0007669"/>
    <property type="project" value="UniProtKB-KW"/>
</dbReference>
<evidence type="ECO:0000313" key="9">
    <source>
        <dbReference type="Proteomes" id="UP000032180"/>
    </source>
</evidence>
<keyword evidence="9" id="KW-1185">Reference proteome</keyword>
<name>A0A0D9WES0_9ORYZ</name>
<keyword evidence="2" id="KW-0812">Transmembrane</keyword>
<proteinExistence type="inferred from homology"/>
<comment type="cofactor">
    <cofactor evidence="6">
        <name>heme</name>
        <dbReference type="ChEBI" id="CHEBI:30413"/>
    </cofactor>
</comment>
<evidence type="ECO:0000256" key="1">
    <source>
        <dbReference type="ARBA" id="ARBA00010617"/>
    </source>
</evidence>
<dbReference type="PRINTS" id="PR00463">
    <property type="entry name" value="EP450I"/>
</dbReference>
<keyword evidence="3 6" id="KW-0479">Metal-binding</keyword>
<protein>
    <recommendedName>
        <fullName evidence="10">Cytochrome P450</fullName>
    </recommendedName>
</protein>
<dbReference type="InterPro" id="IPR017972">
    <property type="entry name" value="Cyt_P450_CS"/>
</dbReference>
<dbReference type="InterPro" id="IPR001128">
    <property type="entry name" value="Cyt_P450"/>
</dbReference>
<evidence type="ECO:0000256" key="7">
    <source>
        <dbReference type="RuleBase" id="RU000461"/>
    </source>
</evidence>
<reference evidence="8" key="3">
    <citation type="submission" date="2015-04" db="UniProtKB">
        <authorList>
            <consortium name="EnsemblPlants"/>
        </authorList>
    </citation>
    <scope>IDENTIFICATION</scope>
</reference>
<feature type="binding site" description="axial binding residue" evidence="6">
    <location>
        <position position="471"/>
    </location>
    <ligand>
        <name>heme</name>
        <dbReference type="ChEBI" id="CHEBI:30413"/>
    </ligand>
    <ligandPart>
        <name>Fe</name>
        <dbReference type="ChEBI" id="CHEBI:18248"/>
    </ligandPart>
</feature>
<organism evidence="8 9">
    <name type="scientific">Leersia perrieri</name>
    <dbReference type="NCBI Taxonomy" id="77586"/>
    <lineage>
        <taxon>Eukaryota</taxon>
        <taxon>Viridiplantae</taxon>
        <taxon>Streptophyta</taxon>
        <taxon>Embryophyta</taxon>
        <taxon>Tracheophyta</taxon>
        <taxon>Spermatophyta</taxon>
        <taxon>Magnoliopsida</taxon>
        <taxon>Liliopsida</taxon>
        <taxon>Poales</taxon>
        <taxon>Poaceae</taxon>
        <taxon>BOP clade</taxon>
        <taxon>Oryzoideae</taxon>
        <taxon>Oryzeae</taxon>
        <taxon>Oryzinae</taxon>
        <taxon>Leersia</taxon>
    </lineage>
</organism>
<keyword evidence="7" id="KW-0503">Monooxygenase</keyword>
<evidence type="ECO:0000256" key="3">
    <source>
        <dbReference type="ARBA" id="ARBA00022723"/>
    </source>
</evidence>
<evidence type="ECO:0000256" key="2">
    <source>
        <dbReference type="ARBA" id="ARBA00022692"/>
    </source>
</evidence>
<dbReference type="Gramene" id="LPERR05G08340.1">
    <property type="protein sequence ID" value="LPERR05G08340.1"/>
    <property type="gene ID" value="LPERR05G08340"/>
</dbReference>
<dbReference type="GO" id="GO:0020037">
    <property type="term" value="F:heme binding"/>
    <property type="evidence" value="ECO:0007669"/>
    <property type="project" value="InterPro"/>
</dbReference>
<keyword evidence="4" id="KW-1133">Transmembrane helix</keyword>
<evidence type="ECO:0000313" key="8">
    <source>
        <dbReference type="EnsemblPlants" id="LPERR05G08340.1"/>
    </source>
</evidence>
<dbReference type="EnsemblPlants" id="LPERR05G08340.1">
    <property type="protein sequence ID" value="LPERR05G08340.1"/>
    <property type="gene ID" value="LPERR05G08340"/>
</dbReference>